<evidence type="ECO:0000259" key="2">
    <source>
        <dbReference type="Pfam" id="PF13439"/>
    </source>
</evidence>
<dbReference type="InterPro" id="IPR050194">
    <property type="entry name" value="Glycosyltransferase_grp1"/>
</dbReference>
<accession>A0A1F5SPB2</accession>
<feature type="domain" description="Glycosyl transferase family 1" evidence="1">
    <location>
        <begin position="148"/>
        <end position="296"/>
    </location>
</feature>
<dbReference type="Gene3D" id="3.40.50.2000">
    <property type="entry name" value="Glycogen Phosphorylase B"/>
    <property type="match status" value="2"/>
</dbReference>
<evidence type="ECO:0000313" key="4">
    <source>
        <dbReference type="Proteomes" id="UP000178925"/>
    </source>
</evidence>
<dbReference type="SUPFAM" id="SSF53756">
    <property type="entry name" value="UDP-Glycosyltransferase/glycogen phosphorylase"/>
    <property type="match status" value="1"/>
</dbReference>
<dbReference type="AlphaFoldDB" id="A0A1F5SPB2"/>
<dbReference type="STRING" id="1797995.A2242_02600"/>
<dbReference type="Proteomes" id="UP000178925">
    <property type="component" value="Unassembled WGS sequence"/>
</dbReference>
<evidence type="ECO:0000259" key="1">
    <source>
        <dbReference type="Pfam" id="PF00534"/>
    </source>
</evidence>
<name>A0A1F5SPB2_9BACT</name>
<dbReference type="EMBL" id="MFGC01000009">
    <property type="protein sequence ID" value="OGF28545.1"/>
    <property type="molecule type" value="Genomic_DNA"/>
</dbReference>
<comment type="caution">
    <text evidence="3">The sequence shown here is derived from an EMBL/GenBank/DDBJ whole genome shotgun (WGS) entry which is preliminary data.</text>
</comment>
<organism evidence="3 4">
    <name type="scientific">Candidatus Falkowbacteria bacterium RIFOXYA2_FULL_47_9</name>
    <dbReference type="NCBI Taxonomy" id="1797995"/>
    <lineage>
        <taxon>Bacteria</taxon>
        <taxon>Candidatus Falkowiibacteriota</taxon>
    </lineage>
</organism>
<dbReference type="InterPro" id="IPR028098">
    <property type="entry name" value="Glyco_trans_4-like_N"/>
</dbReference>
<dbReference type="InterPro" id="IPR001296">
    <property type="entry name" value="Glyco_trans_1"/>
</dbReference>
<sequence>MFNIQSYFKIKKILRKEKPDLVMTHNLTGVGFLTPLAIHRSRRVKESNPAIPRDWIPRYMHTLHDIQLLHPSGLMLVGKEKKVDGLFARVYQWYNKKLFASLDIVISPSEWLMKMHADRGFFQKAKCVVMANSVNTSPSPSLVRRGDDDGKFIFLYVGQIEKHKGVELLIKEFIKLQRDNSELWIVGEGGESEKLEVRSKKLGINARIKFLGKKNYDEIRGLMQKANCLVVPSLCYENQPTVIIEARQNNLPVIASDIGGIPEILKPEFLFKAGDREELIKKMKWVMENYDRVKKMQSVETQVPTFAQDYIEKLLKL</sequence>
<dbReference type="GO" id="GO:0016757">
    <property type="term" value="F:glycosyltransferase activity"/>
    <property type="evidence" value="ECO:0007669"/>
    <property type="project" value="InterPro"/>
</dbReference>
<feature type="domain" description="Glycosyltransferase subfamily 4-like N-terminal" evidence="2">
    <location>
        <begin position="3"/>
        <end position="137"/>
    </location>
</feature>
<reference evidence="3 4" key="1">
    <citation type="journal article" date="2016" name="Nat. Commun.">
        <title>Thousands of microbial genomes shed light on interconnected biogeochemical processes in an aquifer system.</title>
        <authorList>
            <person name="Anantharaman K."/>
            <person name="Brown C.T."/>
            <person name="Hug L.A."/>
            <person name="Sharon I."/>
            <person name="Castelle C.J."/>
            <person name="Probst A.J."/>
            <person name="Thomas B.C."/>
            <person name="Singh A."/>
            <person name="Wilkins M.J."/>
            <person name="Karaoz U."/>
            <person name="Brodie E.L."/>
            <person name="Williams K.H."/>
            <person name="Hubbard S.S."/>
            <person name="Banfield J.F."/>
        </authorList>
    </citation>
    <scope>NUCLEOTIDE SEQUENCE [LARGE SCALE GENOMIC DNA]</scope>
</reference>
<proteinExistence type="predicted"/>
<dbReference type="Pfam" id="PF13439">
    <property type="entry name" value="Glyco_transf_4"/>
    <property type="match status" value="1"/>
</dbReference>
<evidence type="ECO:0000313" key="3">
    <source>
        <dbReference type="EMBL" id="OGF28545.1"/>
    </source>
</evidence>
<protein>
    <recommendedName>
        <fullName evidence="5">Glycosyl transferase family 1 domain-containing protein</fullName>
    </recommendedName>
</protein>
<dbReference type="PANTHER" id="PTHR45947:SF3">
    <property type="entry name" value="SULFOQUINOVOSYL TRANSFERASE SQD2"/>
    <property type="match status" value="1"/>
</dbReference>
<gene>
    <name evidence="3" type="ORF">A2242_02600</name>
</gene>
<dbReference type="PANTHER" id="PTHR45947">
    <property type="entry name" value="SULFOQUINOVOSYL TRANSFERASE SQD2"/>
    <property type="match status" value="1"/>
</dbReference>
<evidence type="ECO:0008006" key="5">
    <source>
        <dbReference type="Google" id="ProtNLM"/>
    </source>
</evidence>
<dbReference type="Pfam" id="PF00534">
    <property type="entry name" value="Glycos_transf_1"/>
    <property type="match status" value="1"/>
</dbReference>